<evidence type="ECO:0000259" key="1">
    <source>
        <dbReference type="PROSITE" id="PS50053"/>
    </source>
</evidence>
<dbReference type="InterPro" id="IPR029071">
    <property type="entry name" value="Ubiquitin-like_domsf"/>
</dbReference>
<dbReference type="InterPro" id="IPR000626">
    <property type="entry name" value="Ubiquitin-like_dom"/>
</dbReference>
<dbReference type="Pfam" id="PF00240">
    <property type="entry name" value="ubiquitin"/>
    <property type="match status" value="1"/>
</dbReference>
<dbReference type="Gene3D" id="3.10.20.90">
    <property type="entry name" value="Phosphatidylinositol 3-kinase Catalytic Subunit, Chain A, domain 1"/>
    <property type="match status" value="1"/>
</dbReference>
<dbReference type="EMBL" id="CAJVQB010007679">
    <property type="protein sequence ID" value="CAG8707301.1"/>
    <property type="molecule type" value="Genomic_DNA"/>
</dbReference>
<name>A0ABN7UZE1_GIGMA</name>
<dbReference type="PANTHER" id="PTHR10666">
    <property type="entry name" value="UBIQUITIN"/>
    <property type="match status" value="1"/>
</dbReference>
<gene>
    <name evidence="2" type="ORF">GMARGA_LOCUS12524</name>
</gene>
<dbReference type="InterPro" id="IPR050158">
    <property type="entry name" value="Ubiquitin_ubiquitin-like"/>
</dbReference>
<dbReference type="SUPFAM" id="SSF54236">
    <property type="entry name" value="Ubiquitin-like"/>
    <property type="match status" value="1"/>
</dbReference>
<reference evidence="2 3" key="1">
    <citation type="submission" date="2021-06" db="EMBL/GenBank/DDBJ databases">
        <authorList>
            <person name="Kallberg Y."/>
            <person name="Tangrot J."/>
            <person name="Rosling A."/>
        </authorList>
    </citation>
    <scope>NUCLEOTIDE SEQUENCE [LARGE SCALE GENOMIC DNA]</scope>
    <source>
        <strain evidence="2 3">120-4 pot B 10/14</strain>
    </source>
</reference>
<dbReference type="SMART" id="SM00213">
    <property type="entry name" value="UBQ"/>
    <property type="match status" value="1"/>
</dbReference>
<sequence>NAEVEDEVEDEVNINETNNEEIVELVDDYIFCIHVDMHPINQNIIVSGDGDERSFLWRSDTGEQICELQLITDNKELTASLESPDEVMNKQSCSQYIKYPPDHSTDFSTDPSTSTVVRNFHFKKMVKAKTEIEPNQQRLIFAGKQLEDDFKVGHYGIIKGSTIHLVLRLPGGEKRHDPDSGVELTNEPDMITWEEDPDNLRAKMPCGHAIGPESLTAFCRSLVSGGKFQFFCPYINPTNDVRCRAEWQYVDIRRIGLLTDDERQYFESKISENYSLRALGVQECPQPGAGEFAFCWYCVHEVKSLDGYRCNNNLCGGIDPRLAILKNATLKKVGDVSGVPSCRACPKCGTIIEHDRNCKHMRCLCDQEFCYR</sequence>
<feature type="domain" description="Ubiquitin-like" evidence="1">
    <location>
        <begin position="121"/>
        <end position="172"/>
    </location>
</feature>
<dbReference type="PROSITE" id="PS50053">
    <property type="entry name" value="UBIQUITIN_2"/>
    <property type="match status" value="1"/>
</dbReference>
<accession>A0ABN7UZE1</accession>
<evidence type="ECO:0000313" key="3">
    <source>
        <dbReference type="Proteomes" id="UP000789901"/>
    </source>
</evidence>
<dbReference type="SUPFAM" id="SSF57850">
    <property type="entry name" value="RING/U-box"/>
    <property type="match status" value="1"/>
</dbReference>
<keyword evidence="3" id="KW-1185">Reference proteome</keyword>
<evidence type="ECO:0000313" key="2">
    <source>
        <dbReference type="EMBL" id="CAG8707301.1"/>
    </source>
</evidence>
<protein>
    <submittedName>
        <fullName evidence="2">385_t:CDS:1</fullName>
    </submittedName>
</protein>
<feature type="non-terminal residue" evidence="2">
    <location>
        <position position="1"/>
    </location>
</feature>
<dbReference type="Gene3D" id="1.20.120.1750">
    <property type="match status" value="1"/>
</dbReference>
<dbReference type="CDD" id="cd17039">
    <property type="entry name" value="Ubl_ubiquitin_like"/>
    <property type="match status" value="1"/>
</dbReference>
<comment type="caution">
    <text evidence="2">The sequence shown here is derived from an EMBL/GenBank/DDBJ whole genome shotgun (WGS) entry which is preliminary data.</text>
</comment>
<proteinExistence type="predicted"/>
<organism evidence="2 3">
    <name type="scientific">Gigaspora margarita</name>
    <dbReference type="NCBI Taxonomy" id="4874"/>
    <lineage>
        <taxon>Eukaryota</taxon>
        <taxon>Fungi</taxon>
        <taxon>Fungi incertae sedis</taxon>
        <taxon>Mucoromycota</taxon>
        <taxon>Glomeromycotina</taxon>
        <taxon>Glomeromycetes</taxon>
        <taxon>Diversisporales</taxon>
        <taxon>Gigasporaceae</taxon>
        <taxon>Gigaspora</taxon>
    </lineage>
</organism>
<dbReference type="Proteomes" id="UP000789901">
    <property type="component" value="Unassembled WGS sequence"/>
</dbReference>